<sequence>MDELYSVGQKVAQDNAGVMDPELLSSDLLATLHGIRALGGSPDKLAELLAGGGSMEEYLQSYEQMLQEGVAPTLGGGAMLDQVDPEGGITTRPVVKTRDNDAGTKIFINVVSSPHIEEPHMKSYTELDGEQGCRVPLSIGVAVEDFDKKGEPCVTYDVVANPKVVEECSAEPAFREQVVQLCLAAVSQKYKLQRLGFTSGKGEQGWHHSAAAKNSRIAQLAALAPFITRGPAPSELGLREKDDRRKVQGEDFGVPCGFDEEISPRGTCTVPVFASRLLNRATDFQADVHGDVLLLHPAAIR</sequence>
<dbReference type="Proteomes" id="UP000186817">
    <property type="component" value="Unassembled WGS sequence"/>
</dbReference>
<evidence type="ECO:0000313" key="3">
    <source>
        <dbReference type="EMBL" id="OLQ07585.1"/>
    </source>
</evidence>
<evidence type="ECO:0000256" key="1">
    <source>
        <dbReference type="ARBA" id="ARBA00008511"/>
    </source>
</evidence>
<dbReference type="Pfam" id="PF08190">
    <property type="entry name" value="PIH1"/>
    <property type="match status" value="1"/>
</dbReference>
<dbReference type="InterPro" id="IPR050734">
    <property type="entry name" value="PIH1/Kintoun_subfamily"/>
</dbReference>
<accession>A0A1Q9EJJ6</accession>
<evidence type="ECO:0000259" key="2">
    <source>
        <dbReference type="Pfam" id="PF08190"/>
    </source>
</evidence>
<comment type="similarity">
    <text evidence="1">Belongs to the PIH1 family.</text>
</comment>
<gene>
    <name evidence="3" type="primary">Pih1d1</name>
    <name evidence="3" type="ORF">AK812_SmicGene8985</name>
</gene>
<comment type="caution">
    <text evidence="3">The sequence shown here is derived from an EMBL/GenBank/DDBJ whole genome shotgun (WGS) entry which is preliminary data.</text>
</comment>
<feature type="domain" description="PIH1 N-terminal" evidence="2">
    <location>
        <begin position="83"/>
        <end position="192"/>
    </location>
</feature>
<evidence type="ECO:0000313" key="4">
    <source>
        <dbReference type="Proteomes" id="UP000186817"/>
    </source>
</evidence>
<name>A0A1Q9EJJ6_SYMMI</name>
<dbReference type="EMBL" id="LSRX01000135">
    <property type="protein sequence ID" value="OLQ07585.1"/>
    <property type="molecule type" value="Genomic_DNA"/>
</dbReference>
<dbReference type="InterPro" id="IPR012981">
    <property type="entry name" value="PIH1_N"/>
</dbReference>
<proteinExistence type="inferred from homology"/>
<keyword evidence="4" id="KW-1185">Reference proteome</keyword>
<dbReference type="AlphaFoldDB" id="A0A1Q9EJJ6"/>
<dbReference type="GO" id="GO:0005737">
    <property type="term" value="C:cytoplasm"/>
    <property type="evidence" value="ECO:0007669"/>
    <property type="project" value="TreeGrafter"/>
</dbReference>
<protein>
    <submittedName>
        <fullName evidence="3">PIH1 domain-containing protein 1</fullName>
    </submittedName>
</protein>
<dbReference type="PANTHER" id="PTHR22997">
    <property type="entry name" value="PIH1 DOMAIN-CONTAINING PROTEIN 1"/>
    <property type="match status" value="1"/>
</dbReference>
<dbReference type="PANTHER" id="PTHR22997:SF0">
    <property type="entry name" value="PIH1 DOMAIN-CONTAINING PROTEIN 1"/>
    <property type="match status" value="1"/>
</dbReference>
<dbReference type="OrthoDB" id="5135119at2759"/>
<reference evidence="3 4" key="1">
    <citation type="submission" date="2016-02" db="EMBL/GenBank/DDBJ databases">
        <title>Genome analysis of coral dinoflagellate symbionts highlights evolutionary adaptations to a symbiotic lifestyle.</title>
        <authorList>
            <person name="Aranda M."/>
            <person name="Li Y."/>
            <person name="Liew Y.J."/>
            <person name="Baumgarten S."/>
            <person name="Simakov O."/>
            <person name="Wilson M."/>
            <person name="Piel J."/>
            <person name="Ashoor H."/>
            <person name="Bougouffa S."/>
            <person name="Bajic V.B."/>
            <person name="Ryu T."/>
            <person name="Ravasi T."/>
            <person name="Bayer T."/>
            <person name="Micklem G."/>
            <person name="Kim H."/>
            <person name="Bhak J."/>
            <person name="Lajeunesse T.C."/>
            <person name="Voolstra C.R."/>
        </authorList>
    </citation>
    <scope>NUCLEOTIDE SEQUENCE [LARGE SCALE GENOMIC DNA]</scope>
    <source>
        <strain evidence="3 4">CCMP2467</strain>
    </source>
</reference>
<organism evidence="3 4">
    <name type="scientific">Symbiodinium microadriaticum</name>
    <name type="common">Dinoflagellate</name>
    <name type="synonym">Zooxanthella microadriatica</name>
    <dbReference type="NCBI Taxonomy" id="2951"/>
    <lineage>
        <taxon>Eukaryota</taxon>
        <taxon>Sar</taxon>
        <taxon>Alveolata</taxon>
        <taxon>Dinophyceae</taxon>
        <taxon>Suessiales</taxon>
        <taxon>Symbiodiniaceae</taxon>
        <taxon>Symbiodinium</taxon>
    </lineage>
</organism>